<dbReference type="SUPFAM" id="SSF55174">
    <property type="entry name" value="Alpha-L RNA-binding motif"/>
    <property type="match status" value="1"/>
</dbReference>
<accession>A0A8J6I0B5</accession>
<dbReference type="SMART" id="SM00363">
    <property type="entry name" value="S4"/>
    <property type="match status" value="1"/>
</dbReference>
<dbReference type="PANTHER" id="PTHR13633">
    <property type="entry name" value="MITOCHONDRIAL TRANSCRIPTION RESCUE FACTOR 1"/>
    <property type="match status" value="1"/>
</dbReference>
<organism evidence="3 4">
    <name type="scientific">Capillibacterium thermochitinicola</name>
    <dbReference type="NCBI Taxonomy" id="2699427"/>
    <lineage>
        <taxon>Bacteria</taxon>
        <taxon>Bacillati</taxon>
        <taxon>Bacillota</taxon>
        <taxon>Capillibacterium</taxon>
    </lineage>
</organism>
<dbReference type="PANTHER" id="PTHR13633:SF3">
    <property type="entry name" value="MITOCHONDRIAL TRANSCRIPTION RESCUE FACTOR 1"/>
    <property type="match status" value="1"/>
</dbReference>
<protein>
    <submittedName>
        <fullName evidence="3">Photosystem II S4 domain protein</fullName>
    </submittedName>
</protein>
<dbReference type="EMBL" id="JAAKDE010000006">
    <property type="protein sequence ID" value="MBA2132623.1"/>
    <property type="molecule type" value="Genomic_DNA"/>
</dbReference>
<dbReference type="Pfam" id="PF01479">
    <property type="entry name" value="S4"/>
    <property type="match status" value="1"/>
</dbReference>
<proteinExistence type="predicted"/>
<dbReference type="InterPro" id="IPR040591">
    <property type="entry name" value="RqcP2_RBD"/>
</dbReference>
<dbReference type="PROSITE" id="PS50889">
    <property type="entry name" value="S4"/>
    <property type="match status" value="1"/>
</dbReference>
<keyword evidence="1" id="KW-0694">RNA-binding</keyword>
<dbReference type="Gene3D" id="3.30.1370.160">
    <property type="match status" value="1"/>
</dbReference>
<dbReference type="CDD" id="cd00165">
    <property type="entry name" value="S4"/>
    <property type="match status" value="1"/>
</dbReference>
<dbReference type="InterPro" id="IPR002942">
    <property type="entry name" value="S4_RNA-bd"/>
</dbReference>
<dbReference type="InterPro" id="IPR036986">
    <property type="entry name" value="S4_RNA-bd_sf"/>
</dbReference>
<sequence>MDKERFLAHLEGEDRELVARVLDQVETALKKTAPVATDFLDPNQRALCSEVIHFLPEVKALYFGGYRGAERQRMVVMPAFYLDEAVEPPLAYLAIRPPLKGGKAAPAGAEPLLNHRSVLGSIMGLGLKRGKIGDILLGTEEAQVVVAAEIAEFILTNLSKVGSLPVTVVAIDPEQLNTPVERVKEIRSTVASPRLDAVAGLGYGVSRSRMVREIKMGKVKVNWQVVTDPDYKVATDDVLSIRGRGRVIVEEIGGETRKGRLFVKLKRLL</sequence>
<dbReference type="Gene3D" id="3.30.70.330">
    <property type="match status" value="1"/>
</dbReference>
<evidence type="ECO:0000256" key="1">
    <source>
        <dbReference type="PROSITE-ProRule" id="PRU00182"/>
    </source>
</evidence>
<gene>
    <name evidence="3" type="ORF">G5B42_03580</name>
</gene>
<comment type="caution">
    <text evidence="3">The sequence shown here is derived from an EMBL/GenBank/DDBJ whole genome shotgun (WGS) entry which is preliminary data.</text>
</comment>
<dbReference type="Pfam" id="PF17774">
    <property type="entry name" value="YlmH_RBD"/>
    <property type="match status" value="1"/>
</dbReference>
<dbReference type="RefSeq" id="WP_181339080.1">
    <property type="nucleotide sequence ID" value="NZ_JAAKDE010000006.1"/>
</dbReference>
<evidence type="ECO:0000313" key="4">
    <source>
        <dbReference type="Proteomes" id="UP000657177"/>
    </source>
</evidence>
<feature type="domain" description="RNA-binding S4" evidence="2">
    <location>
        <begin position="193"/>
        <end position="253"/>
    </location>
</feature>
<reference evidence="3" key="1">
    <citation type="submission" date="2020-06" db="EMBL/GenBank/DDBJ databases">
        <title>Novel chitinolytic bacterium.</title>
        <authorList>
            <person name="Ungkulpasvich U."/>
            <person name="Kosugi A."/>
            <person name="Uke A."/>
        </authorList>
    </citation>
    <scope>NUCLEOTIDE SEQUENCE</scope>
    <source>
        <strain evidence="3">UUS1-1</strain>
    </source>
</reference>
<dbReference type="AlphaFoldDB" id="A0A8J6I0B5"/>
<evidence type="ECO:0000313" key="3">
    <source>
        <dbReference type="EMBL" id="MBA2132623.1"/>
    </source>
</evidence>
<dbReference type="Proteomes" id="UP000657177">
    <property type="component" value="Unassembled WGS sequence"/>
</dbReference>
<name>A0A8J6I0B5_9FIRM</name>
<dbReference type="GO" id="GO:0003723">
    <property type="term" value="F:RNA binding"/>
    <property type="evidence" value="ECO:0007669"/>
    <property type="project" value="UniProtKB-KW"/>
</dbReference>
<dbReference type="Gene3D" id="3.10.290.10">
    <property type="entry name" value="RNA-binding S4 domain"/>
    <property type="match status" value="1"/>
</dbReference>
<evidence type="ECO:0000259" key="2">
    <source>
        <dbReference type="SMART" id="SM00363"/>
    </source>
</evidence>
<keyword evidence="4" id="KW-1185">Reference proteome</keyword>
<dbReference type="InterPro" id="IPR012677">
    <property type="entry name" value="Nucleotide-bd_a/b_plait_sf"/>
</dbReference>